<dbReference type="InterPro" id="IPR000182">
    <property type="entry name" value="GNAT_dom"/>
</dbReference>
<reference evidence="2 3" key="1">
    <citation type="submission" date="2018-11" db="EMBL/GenBank/DDBJ databases">
        <title>Genome sequence of Saitozyma podzolica DSM 27192.</title>
        <authorList>
            <person name="Aliyu H."/>
            <person name="Gorte O."/>
            <person name="Ochsenreither K."/>
        </authorList>
    </citation>
    <scope>NUCLEOTIDE SEQUENCE [LARGE SCALE GENOMIC DNA]</scope>
    <source>
        <strain evidence="2 3">DSM 27192</strain>
    </source>
</reference>
<dbReference type="PROSITE" id="PS51186">
    <property type="entry name" value="GNAT"/>
    <property type="match status" value="1"/>
</dbReference>
<proteinExistence type="predicted"/>
<dbReference type="EMBL" id="RSCD01000010">
    <property type="protein sequence ID" value="RSH90494.1"/>
    <property type="molecule type" value="Genomic_DNA"/>
</dbReference>
<dbReference type="OrthoDB" id="630895at2759"/>
<gene>
    <name evidence="2" type="ORF">EHS25_001099</name>
</gene>
<evidence type="ECO:0000313" key="2">
    <source>
        <dbReference type="EMBL" id="RSH90494.1"/>
    </source>
</evidence>
<evidence type="ECO:0000313" key="3">
    <source>
        <dbReference type="Proteomes" id="UP000279259"/>
    </source>
</evidence>
<accession>A0A427YHQ0</accession>
<dbReference type="AlphaFoldDB" id="A0A427YHQ0"/>
<keyword evidence="3" id="KW-1185">Reference proteome</keyword>
<name>A0A427YHQ0_9TREE</name>
<dbReference type="PANTHER" id="PTHR43328">
    <property type="entry name" value="ACETYLTRANSFERASE-RELATED"/>
    <property type="match status" value="1"/>
</dbReference>
<dbReference type="SUPFAM" id="SSF55729">
    <property type="entry name" value="Acyl-CoA N-acyltransferases (Nat)"/>
    <property type="match status" value="1"/>
</dbReference>
<comment type="caution">
    <text evidence="2">The sequence shown here is derived from an EMBL/GenBank/DDBJ whole genome shotgun (WGS) entry which is preliminary data.</text>
</comment>
<feature type="domain" description="N-acetyltransferase" evidence="1">
    <location>
        <begin position="24"/>
        <end position="222"/>
    </location>
</feature>
<dbReference type="STRING" id="1890683.A0A427YHQ0"/>
<dbReference type="InterPro" id="IPR016181">
    <property type="entry name" value="Acyl_CoA_acyltransferase"/>
</dbReference>
<dbReference type="PANTHER" id="PTHR43328:SF1">
    <property type="entry name" value="N-ACETYLTRANSFERASE DOMAIN-CONTAINING PROTEIN"/>
    <property type="match status" value="1"/>
</dbReference>
<sequence length="225" mass="24854">MTTQSVVHVEWDGDEPYIPVSDTIRITPARPNDVARWVELNNSPLVAASSWRHPIPYPEDLAANSIEAAMIRSKALIVEMREAPTEPVPGCPFDVIRQYPSGELMGTINLTVSDRPIDLPEPTPGSEVETHLTRYPWAKETWDVGYKVLPEFSGRGVASKALGALVEAWAIGLMRLRQVSAGSRATNSASHAVLRKNGFAEVYRYPRTDIRGNTFEGAKFSRVLA</sequence>
<dbReference type="Pfam" id="PF13302">
    <property type="entry name" value="Acetyltransf_3"/>
    <property type="match status" value="1"/>
</dbReference>
<dbReference type="Gene3D" id="3.40.630.30">
    <property type="match status" value="1"/>
</dbReference>
<protein>
    <recommendedName>
        <fullName evidence="1">N-acetyltransferase domain-containing protein</fullName>
    </recommendedName>
</protein>
<dbReference type="Proteomes" id="UP000279259">
    <property type="component" value="Unassembled WGS sequence"/>
</dbReference>
<organism evidence="2 3">
    <name type="scientific">Saitozyma podzolica</name>
    <dbReference type="NCBI Taxonomy" id="1890683"/>
    <lineage>
        <taxon>Eukaryota</taxon>
        <taxon>Fungi</taxon>
        <taxon>Dikarya</taxon>
        <taxon>Basidiomycota</taxon>
        <taxon>Agaricomycotina</taxon>
        <taxon>Tremellomycetes</taxon>
        <taxon>Tremellales</taxon>
        <taxon>Trimorphomycetaceae</taxon>
        <taxon>Saitozyma</taxon>
    </lineage>
</organism>
<evidence type="ECO:0000259" key="1">
    <source>
        <dbReference type="PROSITE" id="PS51186"/>
    </source>
</evidence>
<dbReference type="GO" id="GO:0016747">
    <property type="term" value="F:acyltransferase activity, transferring groups other than amino-acyl groups"/>
    <property type="evidence" value="ECO:0007669"/>
    <property type="project" value="InterPro"/>
</dbReference>